<dbReference type="SUPFAM" id="SSF81324">
    <property type="entry name" value="Voltage-gated potassium channels"/>
    <property type="match status" value="1"/>
</dbReference>
<evidence type="ECO:0000256" key="3">
    <source>
        <dbReference type="ARBA" id="ARBA00022989"/>
    </source>
</evidence>
<dbReference type="InterPro" id="IPR043203">
    <property type="entry name" value="VGCC_Ca_Na"/>
</dbReference>
<evidence type="ECO:0000313" key="7">
    <source>
        <dbReference type="EMBL" id="CAK0858709.1"/>
    </source>
</evidence>
<dbReference type="InterPro" id="IPR002048">
    <property type="entry name" value="EF_hand_dom"/>
</dbReference>
<sequence>MVVSVQFEFMTAFLIIMNCMAIGLEASVEPGTATFAFNFVEHLFVLLFFVEWCLRLVAFGWTWLFELNNFLDTLLVFLTGILMKWVLEPLGVDIGQFRMFTVLRALRLVRLVRSVRLQDTFRELWILIHGLIICVRPLCWVFVIFYVILYVFGVMTTALIGYSDVWEDDEYIQSLFGDLMKSTFTMFQMSTMDTYFFSIVRPVMEKQPHLGPFFIAFVLLTVFVFWNLITAVIVETAFAIAKQDQESLAKEIQREKMDELKMLADIFLEIDKDGSGDLNKYEFFGALDNPKVCNMIQILDLSRSPPQEHIHIHCLEPCPGI</sequence>
<feature type="transmembrane region" description="Helical" evidence="5">
    <location>
        <begin position="213"/>
        <end position="240"/>
    </location>
</feature>
<evidence type="ECO:0000256" key="1">
    <source>
        <dbReference type="ARBA" id="ARBA00004141"/>
    </source>
</evidence>
<dbReference type="Gene3D" id="1.10.287.70">
    <property type="match status" value="1"/>
</dbReference>
<dbReference type="EMBL" id="CAUYUJ010015837">
    <property type="protein sequence ID" value="CAK0858709.1"/>
    <property type="molecule type" value="Genomic_DNA"/>
</dbReference>
<dbReference type="InterPro" id="IPR005821">
    <property type="entry name" value="Ion_trans_dom"/>
</dbReference>
<evidence type="ECO:0000313" key="8">
    <source>
        <dbReference type="Proteomes" id="UP001189429"/>
    </source>
</evidence>
<name>A0ABN9UGN8_9DINO</name>
<feature type="domain" description="EF-hand" evidence="6">
    <location>
        <begin position="258"/>
        <end position="293"/>
    </location>
</feature>
<proteinExistence type="predicted"/>
<keyword evidence="8" id="KW-1185">Reference proteome</keyword>
<comment type="subcellular location">
    <subcellularLocation>
        <location evidence="1">Membrane</location>
        <topology evidence="1">Multi-pass membrane protein</topology>
    </subcellularLocation>
</comment>
<feature type="transmembrane region" description="Helical" evidence="5">
    <location>
        <begin position="124"/>
        <end position="152"/>
    </location>
</feature>
<dbReference type="Gene3D" id="1.20.120.350">
    <property type="entry name" value="Voltage-gated potassium channels. Chain C"/>
    <property type="match status" value="1"/>
</dbReference>
<keyword evidence="4 5" id="KW-0472">Membrane</keyword>
<dbReference type="Pfam" id="PF00520">
    <property type="entry name" value="Ion_trans"/>
    <property type="match status" value="1"/>
</dbReference>
<organism evidence="7 8">
    <name type="scientific">Prorocentrum cordatum</name>
    <dbReference type="NCBI Taxonomy" id="2364126"/>
    <lineage>
        <taxon>Eukaryota</taxon>
        <taxon>Sar</taxon>
        <taxon>Alveolata</taxon>
        <taxon>Dinophyceae</taxon>
        <taxon>Prorocentrales</taxon>
        <taxon>Prorocentraceae</taxon>
        <taxon>Prorocentrum</taxon>
    </lineage>
</organism>
<protein>
    <recommendedName>
        <fullName evidence="6">EF-hand domain-containing protein</fullName>
    </recommendedName>
</protein>
<evidence type="ECO:0000259" key="6">
    <source>
        <dbReference type="PROSITE" id="PS50222"/>
    </source>
</evidence>
<accession>A0ABN9UGN8</accession>
<evidence type="ECO:0000256" key="2">
    <source>
        <dbReference type="ARBA" id="ARBA00022692"/>
    </source>
</evidence>
<dbReference type="InterPro" id="IPR018247">
    <property type="entry name" value="EF_Hand_1_Ca_BS"/>
</dbReference>
<feature type="transmembrane region" description="Helical" evidence="5">
    <location>
        <begin position="70"/>
        <end position="87"/>
    </location>
</feature>
<dbReference type="Proteomes" id="UP001189429">
    <property type="component" value="Unassembled WGS sequence"/>
</dbReference>
<dbReference type="PANTHER" id="PTHR10037">
    <property type="entry name" value="VOLTAGE-GATED CATION CHANNEL CALCIUM AND SODIUM"/>
    <property type="match status" value="1"/>
</dbReference>
<keyword evidence="3 5" id="KW-1133">Transmembrane helix</keyword>
<keyword evidence="2 5" id="KW-0812">Transmembrane</keyword>
<comment type="caution">
    <text evidence="7">The sequence shown here is derived from an EMBL/GenBank/DDBJ whole genome shotgun (WGS) entry which is preliminary data.</text>
</comment>
<feature type="transmembrane region" description="Helical" evidence="5">
    <location>
        <begin position="44"/>
        <end position="63"/>
    </location>
</feature>
<evidence type="ECO:0000256" key="5">
    <source>
        <dbReference type="SAM" id="Phobius"/>
    </source>
</evidence>
<evidence type="ECO:0000256" key="4">
    <source>
        <dbReference type="ARBA" id="ARBA00023136"/>
    </source>
</evidence>
<gene>
    <name evidence="7" type="ORF">PCOR1329_LOCUS48320</name>
</gene>
<dbReference type="PROSITE" id="PS50222">
    <property type="entry name" value="EF_HAND_2"/>
    <property type="match status" value="1"/>
</dbReference>
<reference evidence="7" key="1">
    <citation type="submission" date="2023-10" db="EMBL/GenBank/DDBJ databases">
        <authorList>
            <person name="Chen Y."/>
            <person name="Shah S."/>
            <person name="Dougan E. K."/>
            <person name="Thang M."/>
            <person name="Chan C."/>
        </authorList>
    </citation>
    <scope>NUCLEOTIDE SEQUENCE [LARGE SCALE GENOMIC DNA]</scope>
</reference>
<dbReference type="PROSITE" id="PS00018">
    <property type="entry name" value="EF_HAND_1"/>
    <property type="match status" value="1"/>
</dbReference>
<dbReference type="InterPro" id="IPR027359">
    <property type="entry name" value="Volt_channel_dom_sf"/>
</dbReference>
<dbReference type="PANTHER" id="PTHR10037:SF62">
    <property type="entry name" value="SODIUM CHANNEL PROTEIN 60E"/>
    <property type="match status" value="1"/>
</dbReference>